<accession>A0A835KVZ0</accession>
<comment type="subunit">
    <text evidence="2">Homodimer.</text>
</comment>
<dbReference type="PANTHER" id="PTHR46506">
    <property type="entry name" value="OS05G0143600 PROTEIN"/>
    <property type="match status" value="1"/>
</dbReference>
<keyword evidence="1" id="KW-0430">Lectin</keyword>
<dbReference type="Pfam" id="PF03018">
    <property type="entry name" value="Dirigent"/>
    <property type="match status" value="1"/>
</dbReference>
<comment type="caution">
    <text evidence="4">The sequence shown here is derived from an EMBL/GenBank/DDBJ whole genome shotgun (WGS) entry which is preliminary data.</text>
</comment>
<dbReference type="InterPro" id="IPR033734">
    <property type="entry name" value="Jacalin-like_lectin_dom_plant"/>
</dbReference>
<dbReference type="Gene3D" id="2.100.10.30">
    <property type="entry name" value="Jacalin-like lectin domain"/>
    <property type="match status" value="1"/>
</dbReference>
<dbReference type="Proteomes" id="UP000636709">
    <property type="component" value="Unassembled WGS sequence"/>
</dbReference>
<dbReference type="PROSITE" id="PS51752">
    <property type="entry name" value="JACALIN_LECTIN"/>
    <property type="match status" value="1"/>
</dbReference>
<feature type="domain" description="Jacalin-type lectin" evidence="3">
    <location>
        <begin position="61"/>
        <end position="220"/>
    </location>
</feature>
<evidence type="ECO:0000313" key="5">
    <source>
        <dbReference type="Proteomes" id="UP000636709"/>
    </source>
</evidence>
<dbReference type="SUPFAM" id="SSF51101">
    <property type="entry name" value="Mannose-binding lectins"/>
    <property type="match status" value="1"/>
</dbReference>
<dbReference type="GO" id="GO:0030246">
    <property type="term" value="F:carbohydrate binding"/>
    <property type="evidence" value="ECO:0007669"/>
    <property type="project" value="UniProtKB-KW"/>
</dbReference>
<evidence type="ECO:0000256" key="1">
    <source>
        <dbReference type="ARBA" id="ARBA00022734"/>
    </source>
</evidence>
<dbReference type="GO" id="GO:0048046">
    <property type="term" value="C:apoplast"/>
    <property type="evidence" value="ECO:0007669"/>
    <property type="project" value="UniProtKB-SubCell"/>
</dbReference>
<organism evidence="4 5">
    <name type="scientific">Digitaria exilis</name>
    <dbReference type="NCBI Taxonomy" id="1010633"/>
    <lineage>
        <taxon>Eukaryota</taxon>
        <taxon>Viridiplantae</taxon>
        <taxon>Streptophyta</taxon>
        <taxon>Embryophyta</taxon>
        <taxon>Tracheophyta</taxon>
        <taxon>Spermatophyta</taxon>
        <taxon>Magnoliopsida</taxon>
        <taxon>Liliopsida</taxon>
        <taxon>Poales</taxon>
        <taxon>Poaceae</taxon>
        <taxon>PACMAD clade</taxon>
        <taxon>Panicoideae</taxon>
        <taxon>Panicodae</taxon>
        <taxon>Paniceae</taxon>
        <taxon>Anthephorinae</taxon>
        <taxon>Digitaria</taxon>
    </lineage>
</organism>
<comment type="similarity">
    <text evidence="2">Belongs to the plant dirigent protein family.</text>
</comment>
<dbReference type="EMBL" id="JACEFO010000191">
    <property type="protein sequence ID" value="KAF8776529.1"/>
    <property type="molecule type" value="Genomic_DNA"/>
</dbReference>
<dbReference type="CDD" id="cd09612">
    <property type="entry name" value="Jacalin"/>
    <property type="match status" value="1"/>
</dbReference>
<protein>
    <recommendedName>
        <fullName evidence="2">Dirigent protein</fullName>
    </recommendedName>
</protein>
<dbReference type="InterPro" id="IPR004265">
    <property type="entry name" value="Dirigent"/>
</dbReference>
<keyword evidence="5" id="KW-1185">Reference proteome</keyword>
<proteinExistence type="inferred from homology"/>
<name>A0A835KVZ0_9POAL</name>
<evidence type="ECO:0000259" key="3">
    <source>
        <dbReference type="PROSITE" id="PS51752"/>
    </source>
</evidence>
<dbReference type="SMART" id="SM00915">
    <property type="entry name" value="Jacalin"/>
    <property type="match status" value="1"/>
</dbReference>
<keyword evidence="2" id="KW-0052">Apoplast</keyword>
<dbReference type="OrthoDB" id="583353at2759"/>
<keyword evidence="2" id="KW-0964">Secreted</keyword>
<comment type="function">
    <text evidence="2">Dirigent proteins impart stereoselectivity on the phenoxy radical-coupling reaction, yielding optically active lignans from two molecules of coniferyl alcohol in the biosynthesis of lignans, flavonolignans, and alkaloids and thus plays a central role in plant secondary metabolism.</text>
</comment>
<gene>
    <name evidence="4" type="ORF">HU200_003244</name>
</gene>
<reference evidence="4" key="1">
    <citation type="submission" date="2020-07" db="EMBL/GenBank/DDBJ databases">
        <title>Genome sequence and genetic diversity analysis of an under-domesticated orphan crop, white fonio (Digitaria exilis).</title>
        <authorList>
            <person name="Bennetzen J.L."/>
            <person name="Chen S."/>
            <person name="Ma X."/>
            <person name="Wang X."/>
            <person name="Yssel A.E.J."/>
            <person name="Chaluvadi S.R."/>
            <person name="Johnson M."/>
            <person name="Gangashetty P."/>
            <person name="Hamidou F."/>
            <person name="Sanogo M.D."/>
            <person name="Zwaenepoel A."/>
            <person name="Wallace J."/>
            <person name="Van De Peer Y."/>
            <person name="Van Deynze A."/>
        </authorList>
    </citation>
    <scope>NUCLEOTIDE SEQUENCE</scope>
    <source>
        <tissue evidence="4">Leaves</tissue>
    </source>
</reference>
<sequence length="221" mass="23498">MAATCQGNEINIQSLYLHHTCLGPNANQSSVVDGKLAANNCTVFDGPGTDAKLVARAQGLHIDAGNWHNSFSLVFENGRYSGSTLQVMGIVVERGEWAIIGGTGQFAMATGVIYKRFHVQNSDGNVMELTIKGFCPLLKSSPIDLGPSEIVKEISGTFGTFDGATVLRSFKLVTNTRTFGPWAEETGTPCRVPVQSGSGIVGFFARAGKYLDAIGVHVTQV</sequence>
<dbReference type="AlphaFoldDB" id="A0A835KVZ0"/>
<dbReference type="InterPro" id="IPR001229">
    <property type="entry name" value="Jacalin-like_lectin_dom"/>
</dbReference>
<comment type="subcellular location">
    <subcellularLocation>
        <location evidence="2">Secreted</location>
        <location evidence="2">Extracellular space</location>
        <location evidence="2">Apoplast</location>
    </subcellularLocation>
</comment>
<dbReference type="InterPro" id="IPR036404">
    <property type="entry name" value="Jacalin-like_lectin_dom_sf"/>
</dbReference>
<evidence type="ECO:0000313" key="4">
    <source>
        <dbReference type="EMBL" id="KAF8776529.1"/>
    </source>
</evidence>
<evidence type="ECO:0000256" key="2">
    <source>
        <dbReference type="RuleBase" id="RU363099"/>
    </source>
</evidence>